<evidence type="ECO:0000259" key="15">
    <source>
        <dbReference type="Pfam" id="PF17810"/>
    </source>
</evidence>
<protein>
    <recommendedName>
        <fullName evidence="5 13">Arginine decarboxylase</fullName>
        <ecNumber evidence="5 13">4.1.1.19</ecNumber>
    </recommendedName>
</protein>
<dbReference type="NCBIfam" id="NF003763">
    <property type="entry name" value="PRK05354.1"/>
    <property type="match status" value="1"/>
</dbReference>
<evidence type="ECO:0000313" key="17">
    <source>
        <dbReference type="EMBL" id="MCV2885707.1"/>
    </source>
</evidence>
<keyword evidence="7" id="KW-0210">Decarboxylase</keyword>
<dbReference type="Pfam" id="PF17944">
    <property type="entry name" value="Arg_decarbox_C"/>
    <property type="match status" value="1"/>
</dbReference>
<evidence type="ECO:0000256" key="13">
    <source>
        <dbReference type="NCBIfam" id="TIGR01273"/>
    </source>
</evidence>
<dbReference type="PANTHER" id="PTHR43295">
    <property type="entry name" value="ARGININE DECARBOXYLASE"/>
    <property type="match status" value="1"/>
</dbReference>
<dbReference type="PANTHER" id="PTHR43295:SF9">
    <property type="entry name" value="BIOSYNTHETIC ARGININE DECARBOXYLASE"/>
    <property type="match status" value="1"/>
</dbReference>
<comment type="similarity">
    <text evidence="4">Belongs to the Orn/Lys/Arg decarboxylase class-II family. SpeA subfamily.</text>
</comment>
<evidence type="ECO:0000256" key="2">
    <source>
        <dbReference type="ARBA" id="ARBA00001946"/>
    </source>
</evidence>
<accession>A0ABT3AAV4</accession>
<comment type="cofactor">
    <cofactor evidence="2">
        <name>Mg(2+)</name>
        <dbReference type="ChEBI" id="CHEBI:18420"/>
    </cofactor>
</comment>
<dbReference type="Gene3D" id="1.10.287.3440">
    <property type="match status" value="1"/>
</dbReference>
<dbReference type="SUPFAM" id="SSF51419">
    <property type="entry name" value="PLP-binding barrel"/>
    <property type="match status" value="1"/>
</dbReference>
<dbReference type="Proteomes" id="UP001652504">
    <property type="component" value="Unassembled WGS sequence"/>
</dbReference>
<evidence type="ECO:0000256" key="9">
    <source>
        <dbReference type="ARBA" id="ARBA00022898"/>
    </source>
</evidence>
<dbReference type="InterPro" id="IPR022657">
    <property type="entry name" value="De-COase2_CS"/>
</dbReference>
<dbReference type="InterPro" id="IPR009006">
    <property type="entry name" value="Ala_racemase/Decarboxylase_C"/>
</dbReference>
<evidence type="ECO:0000256" key="8">
    <source>
        <dbReference type="ARBA" id="ARBA00022842"/>
    </source>
</evidence>
<dbReference type="InterPro" id="IPR029066">
    <property type="entry name" value="PLP-binding_barrel"/>
</dbReference>
<keyword evidence="11" id="KW-0620">Polyamine biosynthesis</keyword>
<dbReference type="Gene3D" id="1.20.58.930">
    <property type="match status" value="1"/>
</dbReference>
<name>A0ABT3AAV4_9ALTE</name>
<dbReference type="InterPro" id="IPR040634">
    <property type="entry name" value="Arg_decarb_HB"/>
</dbReference>
<dbReference type="EMBL" id="JAOWKX010000007">
    <property type="protein sequence ID" value="MCV2885707.1"/>
    <property type="molecule type" value="Genomic_DNA"/>
</dbReference>
<evidence type="ECO:0000256" key="11">
    <source>
        <dbReference type="ARBA" id="ARBA00023115"/>
    </source>
</evidence>
<dbReference type="PRINTS" id="PR01179">
    <property type="entry name" value="ODADCRBXLASE"/>
</dbReference>
<comment type="cofactor">
    <cofactor evidence="1">
        <name>pyridoxal 5'-phosphate</name>
        <dbReference type="ChEBI" id="CHEBI:597326"/>
    </cofactor>
</comment>
<evidence type="ECO:0000256" key="10">
    <source>
        <dbReference type="ARBA" id="ARBA00023066"/>
    </source>
</evidence>
<dbReference type="InterPro" id="IPR022653">
    <property type="entry name" value="De-COase2_pyr-phos_BS"/>
</dbReference>
<dbReference type="EC" id="4.1.1.19" evidence="5 13"/>
<dbReference type="PRINTS" id="PR01180">
    <property type="entry name" value="ARGDCRBXLASE"/>
</dbReference>
<comment type="caution">
    <text evidence="17">The sequence shown here is derived from an EMBL/GenBank/DDBJ whole genome shotgun (WGS) entry which is preliminary data.</text>
</comment>
<gene>
    <name evidence="17" type="primary">speA</name>
    <name evidence="17" type="ORF">OE749_13495</name>
</gene>
<keyword evidence="6" id="KW-0479">Metal-binding</keyword>
<evidence type="ECO:0000259" key="16">
    <source>
        <dbReference type="Pfam" id="PF17944"/>
    </source>
</evidence>
<reference evidence="17 18" key="1">
    <citation type="submission" date="2022-10" db="EMBL/GenBank/DDBJ databases">
        <title>Aestuariibacter sp. AA17 isolated from Montipora capitata coral fragment.</title>
        <authorList>
            <person name="Emsley S.A."/>
            <person name="Pfannmuller K.M."/>
            <person name="Loughran R.M."/>
            <person name="Shlafstein M."/>
            <person name="Papke E."/>
            <person name="Saw J.H."/>
            <person name="Ushijima B."/>
            <person name="Videau P."/>
        </authorList>
    </citation>
    <scope>NUCLEOTIDE SEQUENCE [LARGE SCALE GENOMIC DNA]</scope>
    <source>
        <strain evidence="17 18">AA17</strain>
    </source>
</reference>
<sequence>MSNNEDWTIEDAERLYSVGRWGGGYFEIGENGNLHVTPDLDNKDIRIDFKAVLEEIKEEGIQLPVVVRFHDILRSQVEKLNETFRRTMNDAEYGAQYMGVYPVKVNQMREVVEEIVDAGKPFNYGLEAGSKAELITALAYNTNEDSLTVLNGYKDEEFMRLALLARKLGRKVIVVIEKFSELLLLVKIAKELDIQPIVGLRSKMTVKGRGKWEGSGGDRAKFGLTISEIIKAARYLESEGMGDTFKLLHFHIGSQLTDIRAVKEAINEGARIYAELYRMGFKLDYVDVGGGLGIDYDGSKSTNDSSRNYSMEEYVADVVFGMKEVCDLEDVPVPNLVSESGRAITAHHSCVVTQIVGEIRANSAEIDTKEEDDEHILVSNMRDLALGVDQQDNLQEIFNDASQWKEQAIDAFKLRVVTLEELAKIETLYWQIMVKLRHRTRDAEFVPEEMQELEYTLSSQYLCNFSVFQSAADTWAIDQVLPVVPITRMNERPTVNCSLVDITCDSDGKIDQFVIENGVSDVLPMHPLRSGEEYYLGLFLTGAYQDVMGDMHNLFGRLNEVHIFSYDDDPQDFYIEEVVPGSSVENVLSIMQYHPSSMAQTVKRMIDRKVSEGIMNPREGVKWTDFYEQCLAGYTYLKQK</sequence>
<dbReference type="Gene3D" id="3.20.20.10">
    <property type="entry name" value="Alanine racemase"/>
    <property type="match status" value="1"/>
</dbReference>
<dbReference type="RefSeq" id="WP_263712995.1">
    <property type="nucleotide sequence ID" value="NZ_JAOWKX010000007.1"/>
</dbReference>
<evidence type="ECO:0000313" key="18">
    <source>
        <dbReference type="Proteomes" id="UP001652504"/>
    </source>
</evidence>
<dbReference type="InterPro" id="IPR041128">
    <property type="entry name" value="Arg_decarbox_C"/>
</dbReference>
<keyword evidence="9" id="KW-0663">Pyridoxal phosphate</keyword>
<evidence type="ECO:0000256" key="12">
    <source>
        <dbReference type="ARBA" id="ARBA00023239"/>
    </source>
</evidence>
<dbReference type="Pfam" id="PF17810">
    <property type="entry name" value="Arg_decarb_HB"/>
    <property type="match status" value="1"/>
</dbReference>
<feature type="domain" description="Arginine decarboxylase C-terminal helical" evidence="16">
    <location>
        <begin position="584"/>
        <end position="637"/>
    </location>
</feature>
<keyword evidence="8" id="KW-0460">Magnesium</keyword>
<dbReference type="PIRSF" id="PIRSF001336">
    <property type="entry name" value="Arg_decrbxlase"/>
    <property type="match status" value="1"/>
</dbReference>
<evidence type="ECO:0000256" key="3">
    <source>
        <dbReference type="ARBA" id="ARBA00002257"/>
    </source>
</evidence>
<feature type="domain" description="Orn/DAP/Arg decarboxylase 2 N-terminal" evidence="14">
    <location>
        <begin position="92"/>
        <end position="346"/>
    </location>
</feature>
<dbReference type="GO" id="GO:0008792">
    <property type="term" value="F:arginine decarboxylase activity"/>
    <property type="evidence" value="ECO:0007669"/>
    <property type="project" value="UniProtKB-EC"/>
</dbReference>
<dbReference type="InterPro" id="IPR000183">
    <property type="entry name" value="Orn/DAP/Arg_de-COase"/>
</dbReference>
<dbReference type="NCBIfam" id="TIGR01273">
    <property type="entry name" value="speA"/>
    <property type="match status" value="1"/>
</dbReference>
<proteinExistence type="inferred from homology"/>
<organism evidence="17 18">
    <name type="scientific">Fluctibacter corallii</name>
    <dbReference type="NCBI Taxonomy" id="2984329"/>
    <lineage>
        <taxon>Bacteria</taxon>
        <taxon>Pseudomonadati</taxon>
        <taxon>Pseudomonadota</taxon>
        <taxon>Gammaproteobacteria</taxon>
        <taxon>Alteromonadales</taxon>
        <taxon>Alteromonadaceae</taxon>
        <taxon>Fluctibacter</taxon>
    </lineage>
</organism>
<keyword evidence="18" id="KW-1185">Reference proteome</keyword>
<evidence type="ECO:0000256" key="4">
    <source>
        <dbReference type="ARBA" id="ARBA00008357"/>
    </source>
</evidence>
<dbReference type="Pfam" id="PF02784">
    <property type="entry name" value="Orn_Arg_deC_N"/>
    <property type="match status" value="1"/>
</dbReference>
<keyword evidence="10" id="KW-0745">Spermidine biosynthesis</keyword>
<comment type="function">
    <text evidence="3">Catalyzes the biosynthesis of agmatine from arginine.</text>
</comment>
<dbReference type="CDD" id="cd06830">
    <property type="entry name" value="PLPDE_III_ADC"/>
    <property type="match status" value="1"/>
</dbReference>
<dbReference type="Gene3D" id="2.40.37.10">
    <property type="entry name" value="Lyase, Ornithine Decarboxylase, Chain A, domain 1"/>
    <property type="match status" value="1"/>
</dbReference>
<feature type="domain" description="Arginine decarboxylase helical bundle" evidence="15">
    <location>
        <begin position="371"/>
        <end position="454"/>
    </location>
</feature>
<dbReference type="PROSITE" id="PS00878">
    <property type="entry name" value="ODR_DC_2_1"/>
    <property type="match status" value="1"/>
</dbReference>
<evidence type="ECO:0000256" key="1">
    <source>
        <dbReference type="ARBA" id="ARBA00001933"/>
    </source>
</evidence>
<dbReference type="PROSITE" id="PS00879">
    <property type="entry name" value="ODR_DC_2_2"/>
    <property type="match status" value="1"/>
</dbReference>
<evidence type="ECO:0000256" key="7">
    <source>
        <dbReference type="ARBA" id="ARBA00022793"/>
    </source>
</evidence>
<evidence type="ECO:0000256" key="5">
    <source>
        <dbReference type="ARBA" id="ARBA00012426"/>
    </source>
</evidence>
<keyword evidence="12 17" id="KW-0456">Lyase</keyword>
<dbReference type="SUPFAM" id="SSF50621">
    <property type="entry name" value="Alanine racemase C-terminal domain-like"/>
    <property type="match status" value="1"/>
</dbReference>
<evidence type="ECO:0000256" key="6">
    <source>
        <dbReference type="ARBA" id="ARBA00022723"/>
    </source>
</evidence>
<dbReference type="InterPro" id="IPR022644">
    <property type="entry name" value="De-COase2_N"/>
</dbReference>
<dbReference type="InterPro" id="IPR002985">
    <property type="entry name" value="Arg_decrbxlase"/>
</dbReference>
<evidence type="ECO:0000259" key="14">
    <source>
        <dbReference type="Pfam" id="PF02784"/>
    </source>
</evidence>